<accession>A0A0P1MEZ3</accession>
<evidence type="ECO:0000313" key="10">
    <source>
        <dbReference type="Proteomes" id="UP000182011"/>
    </source>
</evidence>
<dbReference type="GO" id="GO:0009421">
    <property type="term" value="C:bacterial-type flagellum filament cap"/>
    <property type="evidence" value="ECO:0007669"/>
    <property type="project" value="InterPro"/>
</dbReference>
<accession>A0A0P1P2W8</accession>
<keyword evidence="5" id="KW-0964">Secreted</keyword>
<evidence type="ECO:0000256" key="4">
    <source>
        <dbReference type="ARBA" id="ARBA00023143"/>
    </source>
</evidence>
<dbReference type="Pfam" id="PF07195">
    <property type="entry name" value="FliD_C"/>
    <property type="match status" value="1"/>
</dbReference>
<reference evidence="8 11" key="1">
    <citation type="submission" date="2015-11" db="EMBL/GenBank/DDBJ databases">
        <authorList>
            <person name="Varghese N."/>
        </authorList>
    </citation>
    <scope>NUCLEOTIDE SEQUENCE [LARGE SCALE GENOMIC DNA]</scope>
    <source>
        <strain evidence="8 11">JGI-8</strain>
    </source>
</reference>
<accession>A0A0P1M8D6</accession>
<comment type="subunit">
    <text evidence="2 5">Homopentamer.</text>
</comment>
<accession>A0A0S4N8Z5</accession>
<proteinExistence type="inferred from homology"/>
<dbReference type="RefSeq" id="WP_047133558.1">
    <property type="nucleotide sequence ID" value="NZ_CZVI01000003.1"/>
</dbReference>
<comment type="subcellular location">
    <subcellularLocation>
        <location evidence="5">Secreted</location>
    </subcellularLocation>
    <subcellularLocation>
        <location evidence="5">Bacterial flagellum</location>
    </subcellularLocation>
</comment>
<organism evidence="9 10">
    <name type="scientific">Candidatus Kryptonium thompsonii</name>
    <dbReference type="NCBI Taxonomy" id="1633631"/>
    <lineage>
        <taxon>Bacteria</taxon>
        <taxon>Pseudomonadati</taxon>
        <taxon>Candidatus Kryptoniota</taxon>
        <taxon>Candidatus Kryptonium</taxon>
    </lineage>
</organism>
<keyword evidence="4 5" id="KW-0975">Bacterial flagellum</keyword>
<dbReference type="GO" id="GO:0007155">
    <property type="term" value="P:cell adhesion"/>
    <property type="evidence" value="ECO:0007669"/>
    <property type="project" value="InterPro"/>
</dbReference>
<dbReference type="EMBL" id="CZVI01000003">
    <property type="protein sequence ID" value="CUS80358.1"/>
    <property type="molecule type" value="Genomic_DNA"/>
</dbReference>
<keyword evidence="9" id="KW-0282">Flagellum</keyword>
<accession>A0A0N7MR77</accession>
<name>A0A0P1M8D6_9BACT</name>
<protein>
    <recommendedName>
        <fullName evidence="5">Flagellar hook-associated protein 2</fullName>
        <shortName evidence="5">HAP2</shortName>
    </recommendedName>
    <alternativeName>
        <fullName evidence="5">Flagellar cap protein</fullName>
    </alternativeName>
</protein>
<sequence length="480" mass="51844">MSFYFNTNNSINSADALTQLIQMFKQSESSKLIKPVEAQKNSIQVKISYLQDLKAKLDSLLTIVKDLSLSGTSSKFQVKTAEVSNPSVLSVVAEPYATQSTHTIFVQQLAKEDSVLSSRFSNSGTEILTATGEGTKTIRIVVNGVSTDVNITVSLGDTNEIILSKIASSINSTVSDVSATVIHDTSSTSRLVIKSKNTGSQYAISLSDVSGNLLESIGLGASVVSTRSSSTDVSGGYLYSDVNLLDAKIIVNGINITRGSNKINDVISGLTIELKQVQNAGDTPVSVAVKIDSAKVKETIDSFIKAYNDLMKFINDKTKTTTDGTRSAFSGDYMLVGLKASLRLKVSEMVSSGTLKFLNDIGIKINSDGTLTISDAAKLDKLISTDVSQVEALFNSSDGIAVKLKDFINPFVQIGGVIDQRVNFGKEQMEHIDERIKSLNNLIDQRAESLRRQFAQLLSLYNAFTRQQAMIQQLNQALVI</sequence>
<keyword evidence="9" id="KW-0969">Cilium</keyword>
<dbReference type="GO" id="GO:0009424">
    <property type="term" value="C:bacterial-type flagellum hook"/>
    <property type="evidence" value="ECO:0007669"/>
    <property type="project" value="UniProtKB-UniRule"/>
</dbReference>
<feature type="domain" description="Flagellar hook-associated protein 2 C-terminal" evidence="7">
    <location>
        <begin position="246"/>
        <end position="458"/>
    </location>
</feature>
<dbReference type="PANTHER" id="PTHR30288">
    <property type="entry name" value="FLAGELLAR CAP/ASSEMBLY PROTEIN FLID"/>
    <property type="match status" value="1"/>
</dbReference>
<reference evidence="9 10" key="2">
    <citation type="submission" date="2015-11" db="EMBL/GenBank/DDBJ databases">
        <authorList>
            <person name="Zhang Y."/>
            <person name="Guo Z."/>
        </authorList>
    </citation>
    <scope>NUCLEOTIDE SEQUENCE [LARGE SCALE GENOMIC DNA]</scope>
    <source>
        <strain evidence="9">JGI-4</strain>
    </source>
</reference>
<dbReference type="InterPro" id="IPR010809">
    <property type="entry name" value="FliD_C"/>
</dbReference>
<dbReference type="Proteomes" id="UP000182011">
    <property type="component" value="Unassembled WGS sequence"/>
</dbReference>
<accession>A0A0P1LXF1</accession>
<keyword evidence="11" id="KW-1185">Reference proteome</keyword>
<evidence type="ECO:0000313" key="11">
    <source>
        <dbReference type="Proteomes" id="UP000182200"/>
    </source>
</evidence>
<dbReference type="InterPro" id="IPR003481">
    <property type="entry name" value="FliD_N"/>
</dbReference>
<dbReference type="AlphaFoldDB" id="A0A0P1M8D6"/>
<accession>A0A0P1LB69</accession>
<evidence type="ECO:0000256" key="5">
    <source>
        <dbReference type="RuleBase" id="RU362066"/>
    </source>
</evidence>
<keyword evidence="3" id="KW-0175">Coiled coil</keyword>
<accession>A0A0P1LGD1</accession>
<dbReference type="GO" id="GO:0071973">
    <property type="term" value="P:bacterial-type flagellum-dependent cell motility"/>
    <property type="evidence" value="ECO:0007669"/>
    <property type="project" value="TreeGrafter"/>
</dbReference>
<evidence type="ECO:0000256" key="2">
    <source>
        <dbReference type="ARBA" id="ARBA00011255"/>
    </source>
</evidence>
<dbReference type="STRING" id="1633631.GCA_001442925_01662"/>
<evidence type="ECO:0000259" key="7">
    <source>
        <dbReference type="Pfam" id="PF07195"/>
    </source>
</evidence>
<dbReference type="PANTHER" id="PTHR30288:SF0">
    <property type="entry name" value="FLAGELLAR HOOK-ASSOCIATED PROTEIN 2"/>
    <property type="match status" value="1"/>
</dbReference>
<accession>A0A0P1M2D0</accession>
<dbReference type="Pfam" id="PF02465">
    <property type="entry name" value="FliD_N"/>
    <property type="match status" value="1"/>
</dbReference>
<dbReference type="Proteomes" id="UP000182200">
    <property type="component" value="Unassembled WGS sequence"/>
</dbReference>
<evidence type="ECO:0000256" key="1">
    <source>
        <dbReference type="ARBA" id="ARBA00009764"/>
    </source>
</evidence>
<evidence type="ECO:0000313" key="8">
    <source>
        <dbReference type="EMBL" id="CUS80358.1"/>
    </source>
</evidence>
<keyword evidence="9" id="KW-0966">Cell projection</keyword>
<dbReference type="OrthoDB" id="9810816at2"/>
<comment type="function">
    <text evidence="5">Required for morphogenesis and for the elongation of the flagellar filament by facilitating polymerization of the flagellin monomers at the tip of growing filament. Forms a capping structure, which prevents flagellin subunits (transported through the central channel of the flagellum) from leaking out without polymerization at the distal end.</text>
</comment>
<comment type="similarity">
    <text evidence="1 5">Belongs to the FliD family.</text>
</comment>
<evidence type="ECO:0000313" key="9">
    <source>
        <dbReference type="EMBL" id="CUU06995.1"/>
    </source>
</evidence>
<gene>
    <name evidence="9" type="ORF">JGI4_01667</name>
    <name evidence="8" type="ORF">JGI8_00407</name>
</gene>
<evidence type="ECO:0000259" key="6">
    <source>
        <dbReference type="Pfam" id="PF02465"/>
    </source>
</evidence>
<dbReference type="InterPro" id="IPR040026">
    <property type="entry name" value="FliD"/>
</dbReference>
<dbReference type="GO" id="GO:0005576">
    <property type="term" value="C:extracellular region"/>
    <property type="evidence" value="ECO:0007669"/>
    <property type="project" value="UniProtKB-SubCell"/>
</dbReference>
<accession>A0A0P1MGV1</accession>
<feature type="domain" description="Flagellar hook-associated protein 2 N-terminal" evidence="6">
    <location>
        <begin position="18"/>
        <end position="112"/>
    </location>
</feature>
<dbReference type="EMBL" id="FAOP01000006">
    <property type="protein sequence ID" value="CUU06995.1"/>
    <property type="molecule type" value="Genomic_DNA"/>
</dbReference>
<evidence type="ECO:0000256" key="3">
    <source>
        <dbReference type="ARBA" id="ARBA00023054"/>
    </source>
</evidence>
<accession>A0A0N7MZT8</accession>
<accession>A0A0P1MLR7</accession>